<dbReference type="EMBL" id="BTGU01000151">
    <property type="protein sequence ID" value="GMN63504.1"/>
    <property type="molecule type" value="Genomic_DNA"/>
</dbReference>
<gene>
    <name evidence="2" type="ORF">TIFTF001_032591</name>
</gene>
<reference evidence="2" key="1">
    <citation type="submission" date="2023-07" db="EMBL/GenBank/DDBJ databases">
        <title>draft genome sequence of fig (Ficus carica).</title>
        <authorList>
            <person name="Takahashi T."/>
            <person name="Nishimura K."/>
        </authorList>
    </citation>
    <scope>NUCLEOTIDE SEQUENCE</scope>
</reference>
<dbReference type="Proteomes" id="UP001187192">
    <property type="component" value="Unassembled WGS sequence"/>
</dbReference>
<evidence type="ECO:0000256" key="1">
    <source>
        <dbReference type="SAM" id="MobiDB-lite"/>
    </source>
</evidence>
<dbReference type="AlphaFoldDB" id="A0AA88DXC4"/>
<sequence length="56" mass="5821">MGRQGGREGGDGGGKKRERGEGGVESDGRTRGRGWLCCGRRSNEEEGRTAAASPGE</sequence>
<accession>A0AA88DXC4</accession>
<keyword evidence="3" id="KW-1185">Reference proteome</keyword>
<evidence type="ECO:0000313" key="3">
    <source>
        <dbReference type="Proteomes" id="UP001187192"/>
    </source>
</evidence>
<feature type="region of interest" description="Disordered" evidence="1">
    <location>
        <begin position="1"/>
        <end position="56"/>
    </location>
</feature>
<organism evidence="2 3">
    <name type="scientific">Ficus carica</name>
    <name type="common">Common fig</name>
    <dbReference type="NCBI Taxonomy" id="3494"/>
    <lineage>
        <taxon>Eukaryota</taxon>
        <taxon>Viridiplantae</taxon>
        <taxon>Streptophyta</taxon>
        <taxon>Embryophyta</taxon>
        <taxon>Tracheophyta</taxon>
        <taxon>Spermatophyta</taxon>
        <taxon>Magnoliopsida</taxon>
        <taxon>eudicotyledons</taxon>
        <taxon>Gunneridae</taxon>
        <taxon>Pentapetalae</taxon>
        <taxon>rosids</taxon>
        <taxon>fabids</taxon>
        <taxon>Rosales</taxon>
        <taxon>Moraceae</taxon>
        <taxon>Ficeae</taxon>
        <taxon>Ficus</taxon>
    </lineage>
</organism>
<proteinExistence type="predicted"/>
<feature type="compositionally biased region" description="Basic and acidic residues" evidence="1">
    <location>
        <begin position="1"/>
        <end position="30"/>
    </location>
</feature>
<protein>
    <submittedName>
        <fullName evidence="2">Uncharacterized protein</fullName>
    </submittedName>
</protein>
<name>A0AA88DXC4_FICCA</name>
<comment type="caution">
    <text evidence="2">The sequence shown here is derived from an EMBL/GenBank/DDBJ whole genome shotgun (WGS) entry which is preliminary data.</text>
</comment>
<evidence type="ECO:0000313" key="2">
    <source>
        <dbReference type="EMBL" id="GMN63504.1"/>
    </source>
</evidence>